<dbReference type="Pfam" id="PF18962">
    <property type="entry name" value="Por_Secre_tail"/>
    <property type="match status" value="1"/>
</dbReference>
<evidence type="ECO:0000259" key="5">
    <source>
        <dbReference type="Pfam" id="PF17210"/>
    </source>
</evidence>
<evidence type="ECO:0000256" key="1">
    <source>
        <dbReference type="ARBA" id="ARBA00004613"/>
    </source>
</evidence>
<name>A0ABU9HUG8_9FLAO</name>
<gene>
    <name evidence="7" type="ORF">AAEO56_05925</name>
</gene>
<organism evidence="7 8">
    <name type="scientific">Flavobacterium arundinis</name>
    <dbReference type="NCBI Taxonomy" id="3139143"/>
    <lineage>
        <taxon>Bacteria</taxon>
        <taxon>Pseudomonadati</taxon>
        <taxon>Bacteroidota</taxon>
        <taxon>Flavobacteriia</taxon>
        <taxon>Flavobacteriales</taxon>
        <taxon>Flavobacteriaceae</taxon>
        <taxon>Flavobacterium</taxon>
    </lineage>
</organism>
<dbReference type="SUPFAM" id="SSF117074">
    <property type="entry name" value="Hypothetical protein PA1324"/>
    <property type="match status" value="1"/>
</dbReference>
<feature type="domain" description="SD-repeat containing protein B" evidence="5">
    <location>
        <begin position="27"/>
        <end position="101"/>
    </location>
</feature>
<feature type="domain" description="Secretion system C-terminal sorting" evidence="6">
    <location>
        <begin position="138"/>
        <end position="205"/>
    </location>
</feature>
<evidence type="ECO:0000256" key="3">
    <source>
        <dbReference type="ARBA" id="ARBA00022729"/>
    </source>
</evidence>
<dbReference type="EMBL" id="JBBYHR010000003">
    <property type="protein sequence ID" value="MEL1243793.1"/>
    <property type="molecule type" value="Genomic_DNA"/>
</dbReference>
<protein>
    <submittedName>
        <fullName evidence="7">T9SS type A sorting domain-containing protein</fullName>
    </submittedName>
</protein>
<dbReference type="RefSeq" id="WP_341696112.1">
    <property type="nucleotide sequence ID" value="NZ_JBBYHR010000003.1"/>
</dbReference>
<proteinExistence type="predicted"/>
<evidence type="ECO:0000256" key="2">
    <source>
        <dbReference type="ARBA" id="ARBA00022525"/>
    </source>
</evidence>
<evidence type="ECO:0000256" key="4">
    <source>
        <dbReference type="SAM" id="SignalP"/>
    </source>
</evidence>
<feature type="chain" id="PRO_5046317150" evidence="4">
    <location>
        <begin position="21"/>
        <end position="210"/>
    </location>
</feature>
<keyword evidence="8" id="KW-1185">Reference proteome</keyword>
<dbReference type="Proteomes" id="UP001464555">
    <property type="component" value="Unassembled WGS sequence"/>
</dbReference>
<evidence type="ECO:0000313" key="8">
    <source>
        <dbReference type="Proteomes" id="UP001464555"/>
    </source>
</evidence>
<evidence type="ECO:0000259" key="6">
    <source>
        <dbReference type="Pfam" id="PF18962"/>
    </source>
</evidence>
<dbReference type="Pfam" id="PF17210">
    <property type="entry name" value="SdrD_B"/>
    <property type="match status" value="1"/>
</dbReference>
<keyword evidence="2" id="KW-0964">Secreted</keyword>
<reference evidence="7 8" key="1">
    <citation type="submission" date="2024-04" db="EMBL/GenBank/DDBJ databases">
        <title>Flavobacterium sp. DGU11 16S ribosomal RNA gene Genome sequencing and assembly.</title>
        <authorList>
            <person name="Park S."/>
        </authorList>
    </citation>
    <scope>NUCLEOTIDE SEQUENCE [LARGE SCALE GENOMIC DNA]</scope>
    <source>
        <strain evidence="7 8">DGU11</strain>
    </source>
</reference>
<comment type="caution">
    <text evidence="7">The sequence shown here is derived from an EMBL/GenBank/DDBJ whole genome shotgun (WGS) entry which is preliminary data.</text>
</comment>
<dbReference type="NCBIfam" id="TIGR04183">
    <property type="entry name" value="Por_Secre_tail"/>
    <property type="match status" value="1"/>
</dbReference>
<comment type="subcellular location">
    <subcellularLocation>
        <location evidence="1">Secreted</location>
    </subcellularLocation>
</comment>
<evidence type="ECO:0000313" key="7">
    <source>
        <dbReference type="EMBL" id="MEL1243793.1"/>
    </source>
</evidence>
<dbReference type="InterPro" id="IPR026444">
    <property type="entry name" value="Secre_tail"/>
</dbReference>
<sequence>MIKKLLFAILFSACFTSLHAQGVVCITVFNDLNGDGVQTASQGESGVEGVAIVIVAAPASFPHPLPYAMYTDATGNYCFTDLDNGQYNFALEVPEGWNYSGDPFFTVNVTDGGANNFRFGVMEAMATRGHEMTKLKAYPNPASTFLTIQSQTTEVGAEIMIYDLSGKWLSSQKLTGTNTNVDVSQLATGFYIAKFKFGNVSQNLKFAIAR</sequence>
<feature type="signal peptide" evidence="4">
    <location>
        <begin position="1"/>
        <end position="20"/>
    </location>
</feature>
<dbReference type="InterPro" id="IPR033764">
    <property type="entry name" value="Sdr_B"/>
</dbReference>
<accession>A0ABU9HUG8</accession>
<dbReference type="InterPro" id="IPR013783">
    <property type="entry name" value="Ig-like_fold"/>
</dbReference>
<dbReference type="Gene3D" id="2.60.40.10">
    <property type="entry name" value="Immunoglobulins"/>
    <property type="match status" value="1"/>
</dbReference>
<keyword evidence="3 4" id="KW-0732">Signal</keyword>